<protein>
    <recommendedName>
        <fullName evidence="3">CYTH domain-containing protein</fullName>
    </recommendedName>
</protein>
<dbReference type="AlphaFoldDB" id="A0A255YS46"/>
<proteinExistence type="predicted"/>
<dbReference type="SUPFAM" id="SSF55154">
    <property type="entry name" value="CYTH-like phosphatases"/>
    <property type="match status" value="1"/>
</dbReference>
<gene>
    <name evidence="1" type="ORF">CHU93_03935</name>
</gene>
<evidence type="ECO:0000313" key="2">
    <source>
        <dbReference type="Proteomes" id="UP000216991"/>
    </source>
</evidence>
<reference evidence="1 2" key="1">
    <citation type="submission" date="2017-07" db="EMBL/GenBank/DDBJ databases">
        <title>Sandarakinorhabdus cyanobacteriorum sp. nov., a novel bacterium isolated from cyanobacterial aggregates in a eutrophic lake.</title>
        <authorList>
            <person name="Cai H."/>
        </authorList>
    </citation>
    <scope>NUCLEOTIDE SEQUENCE [LARGE SCALE GENOMIC DNA]</scope>
    <source>
        <strain evidence="1 2">TH057</strain>
    </source>
</reference>
<dbReference type="OrthoDB" id="9805588at2"/>
<evidence type="ECO:0000313" key="1">
    <source>
        <dbReference type="EMBL" id="OYQ32011.1"/>
    </source>
</evidence>
<name>A0A255YS46_9SPHN</name>
<comment type="caution">
    <text evidence="1">The sequence shown here is derived from an EMBL/GenBank/DDBJ whole genome shotgun (WGS) entry which is preliminary data.</text>
</comment>
<organism evidence="1 2">
    <name type="scientific">Sandarakinorhabdus cyanobacteriorum</name>
    <dbReference type="NCBI Taxonomy" id="1981098"/>
    <lineage>
        <taxon>Bacteria</taxon>
        <taxon>Pseudomonadati</taxon>
        <taxon>Pseudomonadota</taxon>
        <taxon>Alphaproteobacteria</taxon>
        <taxon>Sphingomonadales</taxon>
        <taxon>Sphingosinicellaceae</taxon>
        <taxon>Sandarakinorhabdus</taxon>
    </lineage>
</organism>
<dbReference type="EMBL" id="NOXT01000083">
    <property type="protein sequence ID" value="OYQ32011.1"/>
    <property type="molecule type" value="Genomic_DNA"/>
</dbReference>
<dbReference type="Proteomes" id="UP000216991">
    <property type="component" value="Unassembled WGS sequence"/>
</dbReference>
<evidence type="ECO:0008006" key="3">
    <source>
        <dbReference type="Google" id="ProtNLM"/>
    </source>
</evidence>
<accession>A0A255YS46</accession>
<sequence length="161" mass="17730">MRPVLPKYSLVERERRWLVAQLPPLPAAHRRIEDRYIIGTRLRLRRITDSETGAVQHKLTRKYDSADPAARPIVTAYLEAAEHAVVAALPAHVITKRRHRLDGFSVDVFDGPLAGLVLAEREAADAASLAALPRPAWLGADVTQNPCYQGGHLAAHGLPET</sequence>
<dbReference type="InterPro" id="IPR033469">
    <property type="entry name" value="CYTH-like_dom_sf"/>
</dbReference>
<dbReference type="Gene3D" id="2.40.320.10">
    <property type="entry name" value="Hypothetical Protein Pfu-838710-001"/>
    <property type="match status" value="1"/>
</dbReference>
<keyword evidence="2" id="KW-1185">Reference proteome</keyword>